<evidence type="ECO:0000313" key="3">
    <source>
        <dbReference type="Proteomes" id="UP000814243"/>
    </source>
</evidence>
<dbReference type="Proteomes" id="UP000814243">
    <property type="component" value="Unassembled WGS sequence"/>
</dbReference>
<proteinExistence type="predicted"/>
<protein>
    <submittedName>
        <fullName evidence="2">Uncharacterized protein</fullName>
    </submittedName>
</protein>
<name>A0A922MQT5_SPOEX</name>
<evidence type="ECO:0000256" key="1">
    <source>
        <dbReference type="SAM" id="MobiDB-lite"/>
    </source>
</evidence>
<evidence type="ECO:0000313" key="2">
    <source>
        <dbReference type="EMBL" id="KAH9640913.1"/>
    </source>
</evidence>
<reference evidence="2" key="1">
    <citation type="journal article" date="2021" name="G3 (Bethesda)">
        <title>Genome and transcriptome analysis of the beet armyworm Spodoptera exigua reveals targets for pest control. .</title>
        <authorList>
            <person name="Simon S."/>
            <person name="Breeschoten T."/>
            <person name="Jansen H.J."/>
            <person name="Dirks R.P."/>
            <person name="Schranz M.E."/>
            <person name="Ros V.I.D."/>
        </authorList>
    </citation>
    <scope>NUCLEOTIDE SEQUENCE</scope>
    <source>
        <strain evidence="2">TB_SE_WUR_2020</strain>
    </source>
</reference>
<accession>A0A922MQT5</accession>
<dbReference type="EMBL" id="JACEFF010000263">
    <property type="protein sequence ID" value="KAH9640913.1"/>
    <property type="molecule type" value="Genomic_DNA"/>
</dbReference>
<feature type="region of interest" description="Disordered" evidence="1">
    <location>
        <begin position="45"/>
        <end position="70"/>
    </location>
</feature>
<gene>
    <name evidence="2" type="ORF">HF086_015608</name>
</gene>
<dbReference type="AlphaFoldDB" id="A0A922MQT5"/>
<organism evidence="2 3">
    <name type="scientific">Spodoptera exigua</name>
    <name type="common">Beet armyworm</name>
    <name type="synonym">Noctua fulgens</name>
    <dbReference type="NCBI Taxonomy" id="7107"/>
    <lineage>
        <taxon>Eukaryota</taxon>
        <taxon>Metazoa</taxon>
        <taxon>Ecdysozoa</taxon>
        <taxon>Arthropoda</taxon>
        <taxon>Hexapoda</taxon>
        <taxon>Insecta</taxon>
        <taxon>Pterygota</taxon>
        <taxon>Neoptera</taxon>
        <taxon>Endopterygota</taxon>
        <taxon>Lepidoptera</taxon>
        <taxon>Glossata</taxon>
        <taxon>Ditrysia</taxon>
        <taxon>Noctuoidea</taxon>
        <taxon>Noctuidae</taxon>
        <taxon>Amphipyrinae</taxon>
        <taxon>Spodoptera</taxon>
    </lineage>
</organism>
<sequence length="208" mass="22942">MWPIPLNYTVMNAILLATHARPRSACRREPRAALVCHRQECWSTGSAGGAGQTRRRQVTGPRQETAGEGIPGRAQWRRRAAGGALAIDMPSLRSDGRCERFGALQRRMPPARAPHAPRSPHLLCIYRAAQPAQGCRDVDFTTAVDVYLTMRCRHARNVRTHAAPAADAARVTPDCLLFVTMNIKIAPSVKYHAEYTAANGSYEHSFTD</sequence>
<comment type="caution">
    <text evidence="2">The sequence shown here is derived from an EMBL/GenBank/DDBJ whole genome shotgun (WGS) entry which is preliminary data.</text>
</comment>